<dbReference type="RefSeq" id="WP_222579949.1">
    <property type="nucleotide sequence ID" value="NZ_JAHVHU010000008.1"/>
</dbReference>
<proteinExistence type="inferred from homology"/>
<keyword evidence="6" id="KW-1185">Reference proteome</keyword>
<dbReference type="PIRSF" id="PIRSF036979">
    <property type="entry name" value="Arginase"/>
    <property type="match status" value="1"/>
</dbReference>
<evidence type="ECO:0000313" key="6">
    <source>
        <dbReference type="Proteomes" id="UP000753961"/>
    </source>
</evidence>
<evidence type="ECO:0000256" key="4">
    <source>
        <dbReference type="PROSITE-ProRule" id="PRU00742"/>
    </source>
</evidence>
<comment type="caution">
    <text evidence="5">The sequence shown here is derived from an EMBL/GenBank/DDBJ whole genome shotgun (WGS) entry which is preliminary data.</text>
</comment>
<dbReference type="PANTHER" id="PTHR11358:SF26">
    <property type="entry name" value="GUANIDINO ACID HYDROLASE, MITOCHONDRIAL"/>
    <property type="match status" value="1"/>
</dbReference>
<reference evidence="5" key="1">
    <citation type="submission" date="2021-06" db="EMBL/GenBank/DDBJ databases">
        <title>44 bacteria genomes isolated from Dapeng, Shenzhen.</title>
        <authorList>
            <person name="Zheng W."/>
            <person name="Yu S."/>
            <person name="Huang Y."/>
        </authorList>
    </citation>
    <scope>NUCLEOTIDE SEQUENCE</scope>
    <source>
        <strain evidence="5">DP5N28-2</strain>
    </source>
</reference>
<comment type="similarity">
    <text evidence="4">Belongs to the arginase family.</text>
</comment>
<dbReference type="SUPFAM" id="SSF52768">
    <property type="entry name" value="Arginase/deacetylase"/>
    <property type="match status" value="1"/>
</dbReference>
<dbReference type="PANTHER" id="PTHR11358">
    <property type="entry name" value="ARGINASE/AGMATINASE"/>
    <property type="match status" value="1"/>
</dbReference>
<dbReference type="PRINTS" id="PR00116">
    <property type="entry name" value="ARGINASE"/>
</dbReference>
<dbReference type="InterPro" id="IPR006035">
    <property type="entry name" value="Ureohydrolase"/>
</dbReference>
<evidence type="ECO:0000313" key="5">
    <source>
        <dbReference type="EMBL" id="MBY5958414.1"/>
    </source>
</evidence>
<dbReference type="GO" id="GO:0046872">
    <property type="term" value="F:metal ion binding"/>
    <property type="evidence" value="ECO:0007669"/>
    <property type="project" value="UniProtKB-KW"/>
</dbReference>
<keyword evidence="2" id="KW-0378">Hydrolase</keyword>
<feature type="binding site" evidence="3">
    <location>
        <position position="155"/>
    </location>
    <ligand>
        <name>Mn(2+)</name>
        <dbReference type="ChEBI" id="CHEBI:29035"/>
        <label>1</label>
    </ligand>
</feature>
<evidence type="ECO:0000256" key="2">
    <source>
        <dbReference type="ARBA" id="ARBA00022801"/>
    </source>
</evidence>
<dbReference type="PROSITE" id="PS51409">
    <property type="entry name" value="ARGINASE_2"/>
    <property type="match status" value="1"/>
</dbReference>
<dbReference type="Pfam" id="PF00491">
    <property type="entry name" value="Arginase"/>
    <property type="match status" value="1"/>
</dbReference>
<accession>A0A953HNL4</accession>
<dbReference type="InterPro" id="IPR023696">
    <property type="entry name" value="Ureohydrolase_dom_sf"/>
</dbReference>
<name>A0A953HNL4_9BACT</name>
<feature type="binding site" evidence="3">
    <location>
        <position position="178"/>
    </location>
    <ligand>
        <name>Mn(2+)</name>
        <dbReference type="ChEBI" id="CHEBI:29035"/>
        <label>1</label>
    </ligand>
</feature>
<dbReference type="CDD" id="cd11593">
    <property type="entry name" value="Agmatinase-like_2"/>
    <property type="match status" value="1"/>
</dbReference>
<dbReference type="AlphaFoldDB" id="A0A953HNL4"/>
<dbReference type="Proteomes" id="UP000753961">
    <property type="component" value="Unassembled WGS sequence"/>
</dbReference>
<feature type="binding site" evidence="3">
    <location>
        <position position="180"/>
    </location>
    <ligand>
        <name>Mn(2+)</name>
        <dbReference type="ChEBI" id="CHEBI:29035"/>
        <label>1</label>
    </ligand>
</feature>
<keyword evidence="1 3" id="KW-0479">Metal-binding</keyword>
<gene>
    <name evidence="5" type="ORF">KUV50_09745</name>
</gene>
<dbReference type="EMBL" id="JAHVHU010000008">
    <property type="protein sequence ID" value="MBY5958414.1"/>
    <property type="molecule type" value="Genomic_DNA"/>
</dbReference>
<dbReference type="Gene3D" id="3.40.800.10">
    <property type="entry name" value="Ureohydrolase domain"/>
    <property type="match status" value="1"/>
</dbReference>
<feature type="binding site" evidence="3">
    <location>
        <position position="182"/>
    </location>
    <ligand>
        <name>Mn(2+)</name>
        <dbReference type="ChEBI" id="CHEBI:29035"/>
        <label>1</label>
    </ligand>
</feature>
<evidence type="ECO:0000256" key="3">
    <source>
        <dbReference type="PIRSR" id="PIRSR036979-1"/>
    </source>
</evidence>
<keyword evidence="3" id="KW-0464">Manganese</keyword>
<sequence>MTFIKNYNPNNPGVVNGQFMGLPFKEEDAHCVLLPVPWDVTTSFAEGTATAPMNILASSYQLDIGDHAFPETWKKGIFMVPSNPEILKWNEKWRNKATQIITAWEEGEQIEESDEWRIRLDDINRASEKLNTKVYNMSKKYLELHKKVLLIGGDHSTPYGYIKALEAYHEGFGVLQIDAHCDLRKAYEGFTYSHASIMYNVMNDCPSVTNLVQVGIRDWCPEEEQRINDSYGWVKTHFMHDMVQRIFEGESWGDQCERIVADLPERIYISLDIDGLDPANCPNTGTPVPGGLDYQQVIYLLEQIHDSGREIIGADLCEVAGAGNDWDGNVGARLAYKLALLLLD</sequence>
<comment type="cofactor">
    <cofactor evidence="3">
        <name>Mn(2+)</name>
        <dbReference type="ChEBI" id="CHEBI:29035"/>
    </cofactor>
    <text evidence="3">Binds 2 manganese ions per subunit.</text>
</comment>
<protein>
    <submittedName>
        <fullName evidence="5">Agmatinase family protein</fullName>
    </submittedName>
</protein>
<dbReference type="GO" id="GO:0033389">
    <property type="term" value="P:putrescine biosynthetic process from arginine, via agmatine"/>
    <property type="evidence" value="ECO:0007669"/>
    <property type="project" value="TreeGrafter"/>
</dbReference>
<organism evidence="5 6">
    <name type="scientific">Membranihabitans marinus</name>
    <dbReference type="NCBI Taxonomy" id="1227546"/>
    <lineage>
        <taxon>Bacteria</taxon>
        <taxon>Pseudomonadati</taxon>
        <taxon>Bacteroidota</taxon>
        <taxon>Saprospiria</taxon>
        <taxon>Saprospirales</taxon>
        <taxon>Saprospiraceae</taxon>
        <taxon>Membranihabitans</taxon>
    </lineage>
</organism>
<feature type="binding site" evidence="3">
    <location>
        <position position="274"/>
    </location>
    <ligand>
        <name>Mn(2+)</name>
        <dbReference type="ChEBI" id="CHEBI:29035"/>
        <label>1</label>
    </ligand>
</feature>
<evidence type="ECO:0000256" key="1">
    <source>
        <dbReference type="ARBA" id="ARBA00022723"/>
    </source>
</evidence>
<dbReference type="GO" id="GO:0008783">
    <property type="term" value="F:agmatinase activity"/>
    <property type="evidence" value="ECO:0007669"/>
    <property type="project" value="TreeGrafter"/>
</dbReference>
<feature type="binding site" evidence="3">
    <location>
        <position position="272"/>
    </location>
    <ligand>
        <name>Mn(2+)</name>
        <dbReference type="ChEBI" id="CHEBI:29035"/>
        <label>1</label>
    </ligand>
</feature>